<feature type="binding site" evidence="6">
    <location>
        <position position="187"/>
    </location>
    <ligand>
        <name>a divalent metal cation</name>
        <dbReference type="ChEBI" id="CHEBI:60240"/>
        <label>2</label>
        <note>catalytic</note>
    </ligand>
</feature>
<sequence length="267" mass="28152">MLARDSYTGIVIRMIELKTAAELDAMRVAGRVVATALTRVRAAADVGVTLLELDEVAREVLAEHKAGSSFLDYLPAFAPTPYPAVLCTSVNDAIVHGIPDRTRLRDGDLLSIDFGAHVGGWHGDAAMSFVVGTPDPADLRLIETAERALAAAIEVAVPGNRLGDIGNAIGTTARGAGYGIPPDFGGHGIGRSMHESPSVPNEARPGRGLRLRAGMVLAIEPMLHAGTDPFTTDDDGWTLRTTDGRRAAHVEHTVAITDDGPRILTTL</sequence>
<feature type="domain" description="Peptidase M24" evidence="8">
    <location>
        <begin position="25"/>
        <end position="258"/>
    </location>
</feature>
<feature type="binding site" evidence="6">
    <location>
        <position position="124"/>
    </location>
    <ligand>
        <name>a divalent metal cation</name>
        <dbReference type="ChEBI" id="CHEBI:60240"/>
        <label>2</label>
        <note>catalytic</note>
    </ligand>
</feature>
<proteinExistence type="inferred from homology"/>
<dbReference type="InterPro" id="IPR000994">
    <property type="entry name" value="Pept_M24"/>
</dbReference>
<feature type="binding site" evidence="6">
    <location>
        <position position="96"/>
    </location>
    <ligand>
        <name>substrate</name>
    </ligand>
</feature>
<keyword evidence="5 6" id="KW-0378">Hydrolase</keyword>
<reference evidence="10" key="1">
    <citation type="submission" date="2016-10" db="EMBL/GenBank/DDBJ databases">
        <authorList>
            <person name="Varghese N."/>
            <person name="Submissions S."/>
        </authorList>
    </citation>
    <scope>NUCLEOTIDE SEQUENCE [LARGE SCALE GENOMIC DNA]</scope>
    <source>
        <strain evidence="10">DSM 44260</strain>
    </source>
</reference>
<dbReference type="SUPFAM" id="SSF55920">
    <property type="entry name" value="Creatinase/aminopeptidase"/>
    <property type="match status" value="1"/>
</dbReference>
<evidence type="ECO:0000256" key="5">
    <source>
        <dbReference type="ARBA" id="ARBA00022801"/>
    </source>
</evidence>
<evidence type="ECO:0000256" key="4">
    <source>
        <dbReference type="ARBA" id="ARBA00022723"/>
    </source>
</evidence>
<keyword evidence="3 6" id="KW-0645">Protease</keyword>
<feature type="binding site" evidence="6">
    <location>
        <position position="251"/>
    </location>
    <ligand>
        <name>a divalent metal cation</name>
        <dbReference type="ChEBI" id="CHEBI:60240"/>
        <label>2</label>
        <note>catalytic</note>
    </ligand>
</feature>
<keyword evidence="10" id="KW-1185">Reference proteome</keyword>
<feature type="binding site" evidence="6">
    <location>
        <position position="124"/>
    </location>
    <ligand>
        <name>a divalent metal cation</name>
        <dbReference type="ChEBI" id="CHEBI:60240"/>
        <label>1</label>
    </ligand>
</feature>
<dbReference type="GO" id="GO:0070006">
    <property type="term" value="F:metalloaminopeptidase activity"/>
    <property type="evidence" value="ECO:0007669"/>
    <property type="project" value="UniProtKB-UniRule"/>
</dbReference>
<name>A0A1H9NT35_9PSEU</name>
<evidence type="ECO:0000313" key="10">
    <source>
        <dbReference type="Proteomes" id="UP000199051"/>
    </source>
</evidence>
<dbReference type="PANTHER" id="PTHR43330">
    <property type="entry name" value="METHIONINE AMINOPEPTIDASE"/>
    <property type="match status" value="1"/>
</dbReference>
<feature type="binding site" evidence="6">
    <location>
        <position position="113"/>
    </location>
    <ligand>
        <name>a divalent metal cation</name>
        <dbReference type="ChEBI" id="CHEBI:60240"/>
        <label>1</label>
    </ligand>
</feature>
<dbReference type="STRING" id="155974.SAMN04487818_10394"/>
<dbReference type="GO" id="GO:0004239">
    <property type="term" value="F:initiator methionyl aminopeptidase activity"/>
    <property type="evidence" value="ECO:0007669"/>
    <property type="project" value="UniProtKB-UniRule"/>
</dbReference>
<dbReference type="EC" id="3.4.11.18" evidence="6 7"/>
<evidence type="ECO:0000256" key="6">
    <source>
        <dbReference type="HAMAP-Rule" id="MF_01974"/>
    </source>
</evidence>
<dbReference type="GO" id="GO:0006508">
    <property type="term" value="P:proteolysis"/>
    <property type="evidence" value="ECO:0007669"/>
    <property type="project" value="UniProtKB-KW"/>
</dbReference>
<protein>
    <recommendedName>
        <fullName evidence="6 7">Methionine aminopeptidase</fullName>
        <shortName evidence="6">MAP</shortName>
        <shortName evidence="6">MetAP</shortName>
        <ecNumber evidence="6 7">3.4.11.18</ecNumber>
    </recommendedName>
    <alternativeName>
        <fullName evidence="6">Peptidase M</fullName>
    </alternativeName>
</protein>
<comment type="catalytic activity">
    <reaction evidence="6 7">
        <text>Release of N-terminal amino acids, preferentially methionine, from peptides and arylamides.</text>
        <dbReference type="EC" id="3.4.11.18"/>
    </reaction>
</comment>
<dbReference type="Gene3D" id="3.90.230.10">
    <property type="entry name" value="Creatinase/methionine aminopeptidase superfamily"/>
    <property type="match status" value="1"/>
</dbReference>
<dbReference type="CDD" id="cd01086">
    <property type="entry name" value="MetAP1"/>
    <property type="match status" value="1"/>
</dbReference>
<dbReference type="GO" id="GO:0005829">
    <property type="term" value="C:cytosol"/>
    <property type="evidence" value="ECO:0007669"/>
    <property type="project" value="TreeGrafter"/>
</dbReference>
<feature type="binding site" evidence="6">
    <location>
        <position position="220"/>
    </location>
    <ligand>
        <name>a divalent metal cation</name>
        <dbReference type="ChEBI" id="CHEBI:60240"/>
        <label>2</label>
        <note>catalytic</note>
    </ligand>
</feature>
<dbReference type="EMBL" id="FOGI01000003">
    <property type="protein sequence ID" value="SER38503.1"/>
    <property type="molecule type" value="Genomic_DNA"/>
</dbReference>
<dbReference type="InterPro" id="IPR002467">
    <property type="entry name" value="Pept_M24A_MAP1"/>
</dbReference>
<comment type="subunit">
    <text evidence="6">Monomer.</text>
</comment>
<feature type="binding site" evidence="6">
    <location>
        <position position="251"/>
    </location>
    <ligand>
        <name>a divalent metal cation</name>
        <dbReference type="ChEBI" id="CHEBI:60240"/>
        <label>1</label>
    </ligand>
</feature>
<keyword evidence="4 6" id="KW-0479">Metal-binding</keyword>
<gene>
    <name evidence="6" type="primary">map</name>
    <name evidence="9" type="ORF">SAMN04487818_10394</name>
</gene>
<dbReference type="HAMAP" id="MF_01974">
    <property type="entry name" value="MetAP_1"/>
    <property type="match status" value="1"/>
</dbReference>
<evidence type="ECO:0000256" key="7">
    <source>
        <dbReference type="RuleBase" id="RU003653"/>
    </source>
</evidence>
<dbReference type="GO" id="GO:0046872">
    <property type="term" value="F:metal ion binding"/>
    <property type="evidence" value="ECO:0007669"/>
    <property type="project" value="UniProtKB-UniRule"/>
</dbReference>
<evidence type="ECO:0000313" key="9">
    <source>
        <dbReference type="EMBL" id="SER38503.1"/>
    </source>
</evidence>
<dbReference type="PANTHER" id="PTHR43330:SF27">
    <property type="entry name" value="METHIONINE AMINOPEPTIDASE"/>
    <property type="match status" value="1"/>
</dbReference>
<dbReference type="InterPro" id="IPR001714">
    <property type="entry name" value="Pept_M24_MAP"/>
</dbReference>
<evidence type="ECO:0000256" key="2">
    <source>
        <dbReference type="ARBA" id="ARBA00022438"/>
    </source>
</evidence>
<dbReference type="NCBIfam" id="TIGR00500">
    <property type="entry name" value="met_pdase_I"/>
    <property type="match status" value="1"/>
</dbReference>
<evidence type="ECO:0000256" key="3">
    <source>
        <dbReference type="ARBA" id="ARBA00022670"/>
    </source>
</evidence>
<dbReference type="InterPro" id="IPR036005">
    <property type="entry name" value="Creatinase/aminopeptidase-like"/>
</dbReference>
<keyword evidence="2 6" id="KW-0031">Aminopeptidase</keyword>
<comment type="similarity">
    <text evidence="6">Belongs to the peptidase M24A family. Methionine aminopeptidase type 1 subfamily.</text>
</comment>
<dbReference type="Pfam" id="PF00557">
    <property type="entry name" value="Peptidase_M24"/>
    <property type="match status" value="1"/>
</dbReference>
<organism evidence="9 10">
    <name type="scientific">Actinokineospora terrae</name>
    <dbReference type="NCBI Taxonomy" id="155974"/>
    <lineage>
        <taxon>Bacteria</taxon>
        <taxon>Bacillati</taxon>
        <taxon>Actinomycetota</taxon>
        <taxon>Actinomycetes</taxon>
        <taxon>Pseudonocardiales</taxon>
        <taxon>Pseudonocardiaceae</taxon>
        <taxon>Actinokineospora</taxon>
    </lineage>
</organism>
<comment type="function">
    <text evidence="1 6">Removes the N-terminal methionine from nascent proteins. The N-terminal methionine is often cleaved when the second residue in the primary sequence is small and uncharged (Met-Ala-, Cys, Gly, Pro, Ser, Thr, or Val). Requires deformylation of the N(alpha)-formylated initiator methionine before it can be hydrolyzed.</text>
</comment>
<dbReference type="PRINTS" id="PR00599">
    <property type="entry name" value="MAPEPTIDASE"/>
</dbReference>
<dbReference type="AlphaFoldDB" id="A0A1H9NT35"/>
<evidence type="ECO:0000259" key="8">
    <source>
        <dbReference type="Pfam" id="PF00557"/>
    </source>
</evidence>
<accession>A0A1H9NT35</accession>
<evidence type="ECO:0000256" key="1">
    <source>
        <dbReference type="ARBA" id="ARBA00002521"/>
    </source>
</evidence>
<comment type="cofactor">
    <cofactor evidence="6">
        <name>Co(2+)</name>
        <dbReference type="ChEBI" id="CHEBI:48828"/>
    </cofactor>
    <cofactor evidence="6">
        <name>Zn(2+)</name>
        <dbReference type="ChEBI" id="CHEBI:29105"/>
    </cofactor>
    <cofactor evidence="6">
        <name>Mn(2+)</name>
        <dbReference type="ChEBI" id="CHEBI:29035"/>
    </cofactor>
    <cofactor evidence="6">
        <name>Fe(2+)</name>
        <dbReference type="ChEBI" id="CHEBI:29033"/>
    </cofactor>
    <text evidence="6">Binds 2 divalent metal cations per subunit. Has a high-affinity and a low affinity metal-binding site. The true nature of the physiological cofactor is under debate. The enzyme is active with cobalt, zinc, manganese or divalent iron ions. Most likely, methionine aminopeptidases function as mononuclear Fe(2+)-metalloproteases under physiological conditions, and the catalytically relevant metal-binding site has been assigned to the histidine-containing high-affinity site.</text>
</comment>
<feature type="binding site" evidence="6">
    <location>
        <position position="194"/>
    </location>
    <ligand>
        <name>substrate</name>
    </ligand>
</feature>
<dbReference type="Proteomes" id="UP000199051">
    <property type="component" value="Unassembled WGS sequence"/>
</dbReference>